<comment type="caution">
    <text evidence="3">The sequence shown here is derived from an EMBL/GenBank/DDBJ whole genome shotgun (WGS) entry which is preliminary data.</text>
</comment>
<evidence type="ECO:0000313" key="4">
    <source>
        <dbReference type="Proteomes" id="UP000656244"/>
    </source>
</evidence>
<organism evidence="3 4">
    <name type="scientific">Hyunsoonleella aquatilis</name>
    <dbReference type="NCBI Taxonomy" id="2762758"/>
    <lineage>
        <taxon>Bacteria</taxon>
        <taxon>Pseudomonadati</taxon>
        <taxon>Bacteroidota</taxon>
        <taxon>Flavobacteriia</taxon>
        <taxon>Flavobacteriales</taxon>
        <taxon>Flavobacteriaceae</taxon>
    </lineage>
</organism>
<dbReference type="PROSITE" id="PS51257">
    <property type="entry name" value="PROKAR_LIPOPROTEIN"/>
    <property type="match status" value="1"/>
</dbReference>
<dbReference type="Proteomes" id="UP000656244">
    <property type="component" value="Unassembled WGS sequence"/>
</dbReference>
<name>A0A923KLT6_9FLAO</name>
<dbReference type="Pfam" id="PF00188">
    <property type="entry name" value="CAP"/>
    <property type="match status" value="1"/>
</dbReference>
<feature type="chain" id="PRO_5037908441" evidence="1">
    <location>
        <begin position="26"/>
        <end position="167"/>
    </location>
</feature>
<dbReference type="EMBL" id="JACNMF010000006">
    <property type="protein sequence ID" value="MBC3759802.1"/>
    <property type="molecule type" value="Genomic_DNA"/>
</dbReference>
<dbReference type="AlphaFoldDB" id="A0A923KLT6"/>
<dbReference type="RefSeq" id="WP_186563775.1">
    <property type="nucleotide sequence ID" value="NZ_JACNMF010000006.1"/>
</dbReference>
<keyword evidence="4" id="KW-1185">Reference proteome</keyword>
<feature type="domain" description="SCP" evidence="2">
    <location>
        <begin position="48"/>
        <end position="159"/>
    </location>
</feature>
<evidence type="ECO:0000256" key="1">
    <source>
        <dbReference type="SAM" id="SignalP"/>
    </source>
</evidence>
<dbReference type="PANTHER" id="PTHR31157">
    <property type="entry name" value="SCP DOMAIN-CONTAINING PROTEIN"/>
    <property type="match status" value="1"/>
</dbReference>
<dbReference type="Gene3D" id="3.40.33.10">
    <property type="entry name" value="CAP"/>
    <property type="match status" value="1"/>
</dbReference>
<dbReference type="SUPFAM" id="SSF55797">
    <property type="entry name" value="PR-1-like"/>
    <property type="match status" value="1"/>
</dbReference>
<sequence length="167" mass="18966">MKTLHLKTYAILCCFILMVAFTSCSKDDVSEEDVELSETLSMVDEILQIVNAHRASIGKVPLEFNTLANDLAYEHTLYMIEQRDISHDDFDKRSDRLFAEANASRTGENVAYGQRNAEAVMEAWLNSSGHRRNIEGDFTHIGIAVVKNGNGTYYYTQLFFKKRNANT</sequence>
<protein>
    <submittedName>
        <fullName evidence="3">CAP domain-containing protein</fullName>
    </submittedName>
</protein>
<feature type="signal peptide" evidence="1">
    <location>
        <begin position="1"/>
        <end position="25"/>
    </location>
</feature>
<dbReference type="InterPro" id="IPR035940">
    <property type="entry name" value="CAP_sf"/>
</dbReference>
<keyword evidence="1" id="KW-0732">Signal</keyword>
<dbReference type="InterPro" id="IPR014044">
    <property type="entry name" value="CAP_dom"/>
</dbReference>
<reference evidence="3" key="1">
    <citation type="submission" date="2020-08" db="EMBL/GenBank/DDBJ databases">
        <title>Hyunsoonleella sp. strain SJ7 genome sequencing and assembly.</title>
        <authorList>
            <person name="Kim I."/>
        </authorList>
    </citation>
    <scope>NUCLEOTIDE SEQUENCE</scope>
    <source>
        <strain evidence="3">SJ7</strain>
    </source>
</reference>
<gene>
    <name evidence="3" type="ORF">H7U19_15420</name>
</gene>
<dbReference type="PANTHER" id="PTHR31157:SF1">
    <property type="entry name" value="SCP DOMAIN-CONTAINING PROTEIN"/>
    <property type="match status" value="1"/>
</dbReference>
<proteinExistence type="predicted"/>
<evidence type="ECO:0000259" key="2">
    <source>
        <dbReference type="Pfam" id="PF00188"/>
    </source>
</evidence>
<dbReference type="CDD" id="cd05379">
    <property type="entry name" value="CAP_bacterial"/>
    <property type="match status" value="1"/>
</dbReference>
<accession>A0A923KLT6</accession>
<evidence type="ECO:0000313" key="3">
    <source>
        <dbReference type="EMBL" id="MBC3759802.1"/>
    </source>
</evidence>